<dbReference type="InterPro" id="IPR000515">
    <property type="entry name" value="MetI-like"/>
</dbReference>
<keyword evidence="2 8" id="KW-0813">Transport</keyword>
<feature type="transmembrane region" description="Helical" evidence="8">
    <location>
        <begin position="162"/>
        <end position="184"/>
    </location>
</feature>
<dbReference type="SMART" id="SM00382">
    <property type="entry name" value="AAA"/>
    <property type="match status" value="1"/>
</dbReference>
<dbReference type="PANTHER" id="PTHR42788:SF13">
    <property type="entry name" value="ALIPHATIC SULFONATES IMPORT ATP-BINDING PROTEIN SSUB"/>
    <property type="match status" value="1"/>
</dbReference>
<dbReference type="Gene3D" id="1.10.3720.10">
    <property type="entry name" value="MetI-like"/>
    <property type="match status" value="1"/>
</dbReference>
<dbReference type="InterPro" id="IPR035906">
    <property type="entry name" value="MetI-like_sf"/>
</dbReference>
<dbReference type="EMBL" id="LPWH01000051">
    <property type="protein sequence ID" value="POR03938.1"/>
    <property type="molecule type" value="Genomic_DNA"/>
</dbReference>
<keyword evidence="3 8" id="KW-0812">Transmembrane</keyword>
<evidence type="ECO:0000256" key="4">
    <source>
        <dbReference type="ARBA" id="ARBA00022741"/>
    </source>
</evidence>
<keyword evidence="7 8" id="KW-0472">Membrane</keyword>
<evidence type="ECO:0000313" key="12">
    <source>
        <dbReference type="EMBL" id="POR03938.1"/>
    </source>
</evidence>
<dbReference type="GO" id="GO:0055085">
    <property type="term" value="P:transmembrane transport"/>
    <property type="evidence" value="ECO:0007669"/>
    <property type="project" value="InterPro"/>
</dbReference>
<dbReference type="RefSeq" id="WP_103679700.1">
    <property type="nucleotide sequence ID" value="NZ_LPWH01000051.1"/>
</dbReference>
<dbReference type="PROSITE" id="PS50928">
    <property type="entry name" value="ABC_TM1"/>
    <property type="match status" value="1"/>
</dbReference>
<keyword evidence="6 8" id="KW-1133">Transmembrane helix</keyword>
<sequence>MTPSRAGLAGVGVLVGLWWVGSALVGREILLPSPPLVFQVLREILADSSFLPTLAASIFRWLLGWVISLAGAVCLGSLASPRPGLARFLRPGMVTVRSVPVVSVILLALIWLPLDGVPVFVSLLVSLPLLYQGVLDGLRSVDQDLLDMGRLFRVSLPGRIRHIHLPGASPVILSAAISAAGMSWKAVIAAEVLSQPRLALGTSMHVAKLYLETPRVIAWTIIAVITAALVDGALALLERHLTAWRDGSHGRGAGASLKGPAPEETRQDATRQGTARQEPLAVGKLEEQFPLLFPSPGQATASPGEYPDGAVGEGGMTGEGEAPAGIALRSVSFSFPGVPIFENFDLEIGQESITAILGRSGSGKTTLLRLVAGDLPVSGGAVTVGGSCPGAPWRPRAGFVFQEPRLLPWRSVLDNLLLVIPRYRGRGSPGELRRQVTAFLGTLRLPRSGAYPGSLSGGMKQRVNLTRAFLHGAPLICLDEPLANQDAATRDELRSLIRELWRITRPTMVMVTHSRQEALDLADRIIVLADRHPTRIIGDFYIKDITADQRGKVVQQIGKLLKDT</sequence>
<comment type="caution">
    <text evidence="12">The sequence shown here is derived from an EMBL/GenBank/DDBJ whole genome shotgun (WGS) entry which is preliminary data.</text>
</comment>
<dbReference type="GO" id="GO:0005886">
    <property type="term" value="C:plasma membrane"/>
    <property type="evidence" value="ECO:0007669"/>
    <property type="project" value="UniProtKB-SubCell"/>
</dbReference>
<dbReference type="InterPro" id="IPR003439">
    <property type="entry name" value="ABC_transporter-like_ATP-bd"/>
</dbReference>
<feature type="domain" description="ABC transmembrane type-1" evidence="11">
    <location>
        <begin position="50"/>
        <end position="234"/>
    </location>
</feature>
<comment type="similarity">
    <text evidence="8">Belongs to the binding-protein-dependent transport system permease family.</text>
</comment>
<dbReference type="InterPro" id="IPR027417">
    <property type="entry name" value="P-loop_NTPase"/>
</dbReference>
<feature type="transmembrane region" description="Helical" evidence="8">
    <location>
        <begin position="92"/>
        <end position="114"/>
    </location>
</feature>
<gene>
    <name evidence="12" type="ORF">AU468_04525</name>
</gene>
<dbReference type="GO" id="GO:0016887">
    <property type="term" value="F:ATP hydrolysis activity"/>
    <property type="evidence" value="ECO:0007669"/>
    <property type="project" value="InterPro"/>
</dbReference>
<evidence type="ECO:0000259" key="11">
    <source>
        <dbReference type="PROSITE" id="PS50928"/>
    </source>
</evidence>
<dbReference type="SUPFAM" id="SSF161098">
    <property type="entry name" value="MetI-like"/>
    <property type="match status" value="1"/>
</dbReference>
<feature type="region of interest" description="Disordered" evidence="9">
    <location>
        <begin position="248"/>
        <end position="276"/>
    </location>
</feature>
<evidence type="ECO:0000256" key="8">
    <source>
        <dbReference type="RuleBase" id="RU363032"/>
    </source>
</evidence>
<evidence type="ECO:0000313" key="13">
    <source>
        <dbReference type="Proteomes" id="UP000237350"/>
    </source>
</evidence>
<comment type="subcellular location">
    <subcellularLocation>
        <location evidence="1 8">Cell membrane</location>
        <topology evidence="1 8">Multi-pass membrane protein</topology>
    </subcellularLocation>
</comment>
<evidence type="ECO:0000256" key="2">
    <source>
        <dbReference type="ARBA" id="ARBA00022448"/>
    </source>
</evidence>
<dbReference type="GO" id="GO:0005524">
    <property type="term" value="F:ATP binding"/>
    <property type="evidence" value="ECO:0007669"/>
    <property type="project" value="UniProtKB-KW"/>
</dbReference>
<evidence type="ECO:0000256" key="1">
    <source>
        <dbReference type="ARBA" id="ARBA00004651"/>
    </source>
</evidence>
<dbReference type="InterPro" id="IPR050166">
    <property type="entry name" value="ABC_transporter_ATP-bind"/>
</dbReference>
<organism evidence="12 13">
    <name type="scientific">Alkalispirochaeta sphaeroplastigenens</name>
    <dbReference type="NCBI Taxonomy" id="1187066"/>
    <lineage>
        <taxon>Bacteria</taxon>
        <taxon>Pseudomonadati</taxon>
        <taxon>Spirochaetota</taxon>
        <taxon>Spirochaetia</taxon>
        <taxon>Spirochaetales</taxon>
        <taxon>Spirochaetaceae</taxon>
        <taxon>Alkalispirochaeta</taxon>
    </lineage>
</organism>
<keyword evidence="4" id="KW-0547">Nucleotide-binding</keyword>
<dbReference type="Pfam" id="PF00005">
    <property type="entry name" value="ABC_tran"/>
    <property type="match status" value="1"/>
</dbReference>
<keyword evidence="13" id="KW-1185">Reference proteome</keyword>
<evidence type="ECO:0000256" key="5">
    <source>
        <dbReference type="ARBA" id="ARBA00022840"/>
    </source>
</evidence>
<dbReference type="PROSITE" id="PS50893">
    <property type="entry name" value="ABC_TRANSPORTER_2"/>
    <property type="match status" value="1"/>
</dbReference>
<evidence type="ECO:0000256" key="3">
    <source>
        <dbReference type="ARBA" id="ARBA00022692"/>
    </source>
</evidence>
<evidence type="ECO:0008006" key="14">
    <source>
        <dbReference type="Google" id="ProtNLM"/>
    </source>
</evidence>
<dbReference type="AlphaFoldDB" id="A0A2S4JWP3"/>
<dbReference type="InterPro" id="IPR003593">
    <property type="entry name" value="AAA+_ATPase"/>
</dbReference>
<dbReference type="Pfam" id="PF00528">
    <property type="entry name" value="BPD_transp_1"/>
    <property type="match status" value="1"/>
</dbReference>
<dbReference type="Proteomes" id="UP000237350">
    <property type="component" value="Unassembled WGS sequence"/>
</dbReference>
<proteinExistence type="inferred from homology"/>
<accession>A0A2S4JWP3</accession>
<feature type="domain" description="ABC transporter" evidence="10">
    <location>
        <begin position="326"/>
        <end position="555"/>
    </location>
</feature>
<keyword evidence="5" id="KW-0067">ATP-binding</keyword>
<evidence type="ECO:0000256" key="6">
    <source>
        <dbReference type="ARBA" id="ARBA00022989"/>
    </source>
</evidence>
<reference evidence="13" key="1">
    <citation type="submission" date="2015-12" db="EMBL/GenBank/DDBJ databases">
        <authorList>
            <person name="Lodha T.D."/>
            <person name="Chintalapati S."/>
            <person name="Chintalapati V.R."/>
            <person name="Sravanthi T."/>
        </authorList>
    </citation>
    <scope>NUCLEOTIDE SEQUENCE [LARGE SCALE GENOMIC DNA]</scope>
    <source>
        <strain evidence="13">JC133</strain>
    </source>
</reference>
<feature type="transmembrane region" description="Helical" evidence="8">
    <location>
        <begin position="216"/>
        <end position="237"/>
    </location>
</feature>
<feature type="transmembrane region" description="Helical" evidence="8">
    <location>
        <begin position="58"/>
        <end position="80"/>
    </location>
</feature>
<evidence type="ECO:0000259" key="10">
    <source>
        <dbReference type="PROSITE" id="PS50893"/>
    </source>
</evidence>
<evidence type="ECO:0000256" key="7">
    <source>
        <dbReference type="ARBA" id="ARBA00023136"/>
    </source>
</evidence>
<dbReference type="OrthoDB" id="6198786at2"/>
<dbReference type="CDD" id="cd06261">
    <property type="entry name" value="TM_PBP2"/>
    <property type="match status" value="1"/>
</dbReference>
<dbReference type="PANTHER" id="PTHR42788">
    <property type="entry name" value="TAURINE IMPORT ATP-BINDING PROTEIN-RELATED"/>
    <property type="match status" value="1"/>
</dbReference>
<protein>
    <recommendedName>
        <fullName evidence="14">ABC transporter domain-containing protein</fullName>
    </recommendedName>
</protein>
<dbReference type="SUPFAM" id="SSF52540">
    <property type="entry name" value="P-loop containing nucleoside triphosphate hydrolases"/>
    <property type="match status" value="1"/>
</dbReference>
<evidence type="ECO:0000256" key="9">
    <source>
        <dbReference type="SAM" id="MobiDB-lite"/>
    </source>
</evidence>
<name>A0A2S4JWP3_9SPIO</name>
<dbReference type="Gene3D" id="3.40.50.300">
    <property type="entry name" value="P-loop containing nucleotide triphosphate hydrolases"/>
    <property type="match status" value="1"/>
</dbReference>